<protein>
    <submittedName>
        <fullName evidence="1">Ribosomal protein</fullName>
    </submittedName>
</protein>
<evidence type="ECO:0000313" key="1">
    <source>
        <dbReference type="EMBL" id="KAJ4702531.1"/>
    </source>
</evidence>
<comment type="caution">
    <text evidence="1">The sequence shown here is derived from an EMBL/GenBank/DDBJ whole genome shotgun (WGS) entry which is preliminary data.</text>
</comment>
<keyword evidence="2" id="KW-1185">Reference proteome</keyword>
<dbReference type="EMBL" id="CM051406">
    <property type="protein sequence ID" value="KAJ4702531.1"/>
    <property type="molecule type" value="Genomic_DNA"/>
</dbReference>
<evidence type="ECO:0000313" key="2">
    <source>
        <dbReference type="Proteomes" id="UP001164539"/>
    </source>
</evidence>
<keyword evidence="1" id="KW-0689">Ribosomal protein</keyword>
<accession>A0ACC1WTK2</accession>
<gene>
    <name evidence="1" type="ORF">OWV82_022573</name>
</gene>
<dbReference type="Proteomes" id="UP001164539">
    <property type="component" value="Chromosome 13"/>
</dbReference>
<keyword evidence="1" id="KW-0687">Ribonucleoprotein</keyword>
<organism evidence="1 2">
    <name type="scientific">Melia azedarach</name>
    <name type="common">Chinaberry tree</name>
    <dbReference type="NCBI Taxonomy" id="155640"/>
    <lineage>
        <taxon>Eukaryota</taxon>
        <taxon>Viridiplantae</taxon>
        <taxon>Streptophyta</taxon>
        <taxon>Embryophyta</taxon>
        <taxon>Tracheophyta</taxon>
        <taxon>Spermatophyta</taxon>
        <taxon>Magnoliopsida</taxon>
        <taxon>eudicotyledons</taxon>
        <taxon>Gunneridae</taxon>
        <taxon>Pentapetalae</taxon>
        <taxon>rosids</taxon>
        <taxon>malvids</taxon>
        <taxon>Sapindales</taxon>
        <taxon>Meliaceae</taxon>
        <taxon>Melia</taxon>
    </lineage>
</organism>
<reference evidence="1 2" key="1">
    <citation type="journal article" date="2023" name="Science">
        <title>Complex scaffold remodeling in plant triterpene biosynthesis.</title>
        <authorList>
            <person name="De La Pena R."/>
            <person name="Hodgson H."/>
            <person name="Liu J.C."/>
            <person name="Stephenson M.J."/>
            <person name="Martin A.C."/>
            <person name="Owen C."/>
            <person name="Harkess A."/>
            <person name="Leebens-Mack J."/>
            <person name="Jimenez L.E."/>
            <person name="Osbourn A."/>
            <person name="Sattely E.S."/>
        </authorList>
    </citation>
    <scope>NUCLEOTIDE SEQUENCE [LARGE SCALE GENOMIC DNA]</scope>
    <source>
        <strain evidence="2">cv. JPN11</strain>
        <tissue evidence="1">Leaf</tissue>
    </source>
</reference>
<proteinExistence type="predicted"/>
<name>A0ACC1WTK2_MELAZ</name>
<sequence>MKIRADYDEVKDDVFDLGESVQPVAESFGDESSTSMESVRTEEEERQLQMVEKGLTAVLQGPNRAFGDLIAASGVTDAMLESLIALKDLEGVEGGGVSGQVGAIRLGISRALQTWEVGTRPPSSAEIWMTCAYSNNCGTAVLYSENYTATTGWGTGEGNYLISQILAV</sequence>